<name>A0A940WX91_9BACI</name>
<evidence type="ECO:0000313" key="3">
    <source>
        <dbReference type="EMBL" id="MBP3952158.1"/>
    </source>
</evidence>
<dbReference type="InterPro" id="IPR054528">
    <property type="entry name" value="TcaA_5th"/>
</dbReference>
<reference evidence="3" key="1">
    <citation type="submission" date="2021-03" db="EMBL/GenBank/DDBJ databases">
        <title>Bacillus suaedae sp. nov., isolated from Suaeda aralocaspica.</title>
        <authorList>
            <person name="Lei R.F.R."/>
        </authorList>
    </citation>
    <scope>NUCLEOTIDE SEQUENCE</scope>
    <source>
        <strain evidence="3">YZJH907-2</strain>
    </source>
</reference>
<proteinExistence type="predicted"/>
<dbReference type="RefSeq" id="WP_210597851.1">
    <property type="nucleotide sequence ID" value="NZ_JAGKSQ010000005.1"/>
</dbReference>
<feature type="chain" id="PRO_5038103705" description="TcaA protein NTF2-like domain-containing protein" evidence="1">
    <location>
        <begin position="26"/>
        <end position="156"/>
    </location>
</feature>
<keyword evidence="1" id="KW-0732">Signal</keyword>
<dbReference type="EMBL" id="JAGKSQ010000005">
    <property type="protein sequence ID" value="MBP3952158.1"/>
    <property type="molecule type" value="Genomic_DNA"/>
</dbReference>
<organism evidence="3 4">
    <name type="scientific">Halalkalibacter suaedae</name>
    <dbReference type="NCBI Taxonomy" id="2822140"/>
    <lineage>
        <taxon>Bacteria</taxon>
        <taxon>Bacillati</taxon>
        <taxon>Bacillota</taxon>
        <taxon>Bacilli</taxon>
        <taxon>Bacillales</taxon>
        <taxon>Bacillaceae</taxon>
        <taxon>Halalkalibacter</taxon>
    </lineage>
</organism>
<keyword evidence="4" id="KW-1185">Reference proteome</keyword>
<feature type="signal peptide" evidence="1">
    <location>
        <begin position="1"/>
        <end position="25"/>
    </location>
</feature>
<accession>A0A940WX91</accession>
<evidence type="ECO:0000259" key="2">
    <source>
        <dbReference type="Pfam" id="PF22819"/>
    </source>
</evidence>
<dbReference type="Pfam" id="PF22819">
    <property type="entry name" value="TcaA_5th"/>
    <property type="match status" value="1"/>
</dbReference>
<feature type="domain" description="TcaA protein NTF2-like" evidence="2">
    <location>
        <begin position="39"/>
        <end position="150"/>
    </location>
</feature>
<evidence type="ECO:0000313" key="4">
    <source>
        <dbReference type="Proteomes" id="UP000678228"/>
    </source>
</evidence>
<gene>
    <name evidence="3" type="ORF">J7W16_13535</name>
</gene>
<protein>
    <recommendedName>
        <fullName evidence="2">TcaA protein NTF2-like domain-containing protein</fullName>
    </recommendedName>
</protein>
<comment type="caution">
    <text evidence="3">The sequence shown here is derived from an EMBL/GenBank/DDBJ whole genome shotgun (WGS) entry which is preliminary data.</text>
</comment>
<dbReference type="Proteomes" id="UP000678228">
    <property type="component" value="Unassembled WGS sequence"/>
</dbReference>
<dbReference type="PROSITE" id="PS51257">
    <property type="entry name" value="PROKAR_LIPOPROTEIN"/>
    <property type="match status" value="1"/>
</dbReference>
<sequence length="156" mass="17772">MKKNLCYVVLGILMIVTLISCQANEEETQLTVAEGEEAQELSDFVTRYKVTMIDAVNTGNFNDLEPFLITNNSFYHSVRRYVSDLHGENSSKTLDDFEVEQVYVGEAGEYFVDGTESVTIISSNGSEEHIDRKTRFEIIRPTESTSLRIETIKERK</sequence>
<dbReference type="AlphaFoldDB" id="A0A940WX91"/>
<evidence type="ECO:0000256" key="1">
    <source>
        <dbReference type="SAM" id="SignalP"/>
    </source>
</evidence>